<dbReference type="Pfam" id="PF00691">
    <property type="entry name" value="OmpA"/>
    <property type="match status" value="1"/>
</dbReference>
<dbReference type="PANTHER" id="PTHR30329:SF21">
    <property type="entry name" value="LIPOPROTEIN YIAD-RELATED"/>
    <property type="match status" value="1"/>
</dbReference>
<keyword evidence="5" id="KW-1185">Reference proteome</keyword>
<dbReference type="Gene3D" id="3.30.1330.60">
    <property type="entry name" value="OmpA-like domain"/>
    <property type="match status" value="1"/>
</dbReference>
<accession>A0ABW7IY61</accession>
<evidence type="ECO:0000313" key="5">
    <source>
        <dbReference type="Proteomes" id="UP001607151"/>
    </source>
</evidence>
<evidence type="ECO:0000313" key="4">
    <source>
        <dbReference type="EMBL" id="MFH0266591.1"/>
    </source>
</evidence>
<dbReference type="InterPro" id="IPR050330">
    <property type="entry name" value="Bact_OuterMem_StrucFunc"/>
</dbReference>
<dbReference type="RefSeq" id="WP_394608302.1">
    <property type="nucleotide sequence ID" value="NZ_JBIHSN010000003.1"/>
</dbReference>
<comment type="caution">
    <text evidence="4">The sequence shown here is derived from an EMBL/GenBank/DDBJ whole genome shotgun (WGS) entry which is preliminary data.</text>
</comment>
<dbReference type="SUPFAM" id="SSF103088">
    <property type="entry name" value="OmpA-like"/>
    <property type="match status" value="1"/>
</dbReference>
<dbReference type="Proteomes" id="UP001607151">
    <property type="component" value="Unassembled WGS sequence"/>
</dbReference>
<evidence type="ECO:0000259" key="3">
    <source>
        <dbReference type="PROSITE" id="PS51123"/>
    </source>
</evidence>
<dbReference type="PROSITE" id="PS51257">
    <property type="entry name" value="PROKAR_LIPOPROTEIN"/>
    <property type="match status" value="1"/>
</dbReference>
<dbReference type="InterPro" id="IPR006665">
    <property type="entry name" value="OmpA-like"/>
</dbReference>
<feature type="signal peptide" evidence="2">
    <location>
        <begin position="1"/>
        <end position="21"/>
    </location>
</feature>
<gene>
    <name evidence="4" type="ORF">ACGRQ9_14175</name>
</gene>
<feature type="chain" id="PRO_5045144776" evidence="2">
    <location>
        <begin position="22"/>
        <end position="197"/>
    </location>
</feature>
<keyword evidence="2" id="KW-0732">Signal</keyword>
<protein>
    <submittedName>
        <fullName evidence="4">OmpA family protein</fullName>
    </submittedName>
</protein>
<reference evidence="4 5" key="1">
    <citation type="submission" date="2024-10" db="EMBL/GenBank/DDBJ databases">
        <authorList>
            <person name="Yibar A."/>
            <person name="Saticioglu I.B."/>
            <person name="Duman M."/>
            <person name="Ajmi N."/>
            <person name="Gurler F."/>
            <person name="Ay H."/>
            <person name="Onuk E."/>
            <person name="Guler S."/>
            <person name="Romalde J.L."/>
        </authorList>
    </citation>
    <scope>NUCLEOTIDE SEQUENCE [LARGE SCALE GENOMIC DNA]</scope>
    <source>
        <strain evidence="4 5">14-MA-B</strain>
    </source>
</reference>
<name>A0ABW7IY61_9VIBR</name>
<dbReference type="EMBL" id="JBIHSN010000003">
    <property type="protein sequence ID" value="MFH0266591.1"/>
    <property type="molecule type" value="Genomic_DNA"/>
</dbReference>
<dbReference type="PANTHER" id="PTHR30329">
    <property type="entry name" value="STATOR ELEMENT OF FLAGELLAR MOTOR COMPLEX"/>
    <property type="match status" value="1"/>
</dbReference>
<evidence type="ECO:0000256" key="1">
    <source>
        <dbReference type="PROSITE-ProRule" id="PRU00473"/>
    </source>
</evidence>
<evidence type="ECO:0000256" key="2">
    <source>
        <dbReference type="SAM" id="SignalP"/>
    </source>
</evidence>
<feature type="domain" description="OmpA-like" evidence="3">
    <location>
        <begin position="65"/>
        <end position="182"/>
    </location>
</feature>
<dbReference type="CDD" id="cd07185">
    <property type="entry name" value="OmpA_C-like"/>
    <property type="match status" value="1"/>
</dbReference>
<organism evidence="4 5">
    <name type="scientific">Vibrio rumoiensis</name>
    <dbReference type="NCBI Taxonomy" id="76258"/>
    <lineage>
        <taxon>Bacteria</taxon>
        <taxon>Pseudomonadati</taxon>
        <taxon>Pseudomonadota</taxon>
        <taxon>Gammaproteobacteria</taxon>
        <taxon>Vibrionales</taxon>
        <taxon>Vibrionaceae</taxon>
        <taxon>Vibrio</taxon>
    </lineage>
</organism>
<dbReference type="InterPro" id="IPR036737">
    <property type="entry name" value="OmpA-like_sf"/>
</dbReference>
<dbReference type="PROSITE" id="PS51123">
    <property type="entry name" value="OMPA_2"/>
    <property type="match status" value="1"/>
</dbReference>
<sequence>MKAITLSLLVLLLSACSNLEAEQPPIAYHSKDLSDSDNDGVINARDLCANTRKNAVVDNDGCPTVIHSEEENKLHILFANDSTVIPSAYDQHIKNMSNFLDKYPQTHIVLNGYASPVGSAEHNKYLSIHRAANVYKALVAAGVSPKRIQTVGFGDSDPVQAETRDEMMTLSRRVTATVVGMDSSVVESWTIYDQRKD</sequence>
<proteinExistence type="predicted"/>
<keyword evidence="1" id="KW-0472">Membrane</keyword>